<keyword evidence="3" id="KW-1185">Reference proteome</keyword>
<name>A0ABV6W1I7_9ACTN</name>
<organism evidence="2 3">
    <name type="scientific">Streptacidiphilus cavernicola</name>
    <dbReference type="NCBI Taxonomy" id="3342716"/>
    <lineage>
        <taxon>Bacteria</taxon>
        <taxon>Bacillati</taxon>
        <taxon>Actinomycetota</taxon>
        <taxon>Actinomycetes</taxon>
        <taxon>Kitasatosporales</taxon>
        <taxon>Streptomycetaceae</taxon>
        <taxon>Streptacidiphilus</taxon>
    </lineage>
</organism>
<accession>A0ABV6W1I7</accession>
<evidence type="ECO:0000313" key="2">
    <source>
        <dbReference type="EMBL" id="MFC1419853.1"/>
    </source>
</evidence>
<keyword evidence="1" id="KW-0812">Transmembrane</keyword>
<keyword evidence="1" id="KW-1133">Transmembrane helix</keyword>
<comment type="caution">
    <text evidence="2">The sequence shown here is derived from an EMBL/GenBank/DDBJ whole genome shotgun (WGS) entry which is preliminary data.</text>
</comment>
<feature type="transmembrane region" description="Helical" evidence="1">
    <location>
        <begin position="59"/>
        <end position="80"/>
    </location>
</feature>
<feature type="transmembrane region" description="Helical" evidence="1">
    <location>
        <begin position="34"/>
        <end position="52"/>
    </location>
</feature>
<sequence length="162" mass="17021">MNSAANIALVVVVVVLVVARQFKARQLNADGRKMLVVPAVLAVLAFRNGGLIDPAHKDTAVALLVIGILVEVGMGFAWGFTTRIWRDGSGAVWYKGTRATAFAWTGMLLVRVAFYAVGAALGVAAGQGALLLSLAAVLLVRKAVVTWRARELGPSYGFTAAN</sequence>
<evidence type="ECO:0000313" key="3">
    <source>
        <dbReference type="Proteomes" id="UP001592531"/>
    </source>
</evidence>
<proteinExistence type="predicted"/>
<reference evidence="2 3" key="1">
    <citation type="submission" date="2024-09" db="EMBL/GenBank/DDBJ databases">
        <authorList>
            <person name="Lee S.D."/>
        </authorList>
    </citation>
    <scope>NUCLEOTIDE SEQUENCE [LARGE SCALE GENOMIC DNA]</scope>
    <source>
        <strain evidence="2 3">N8-3</strain>
    </source>
</reference>
<dbReference type="EMBL" id="JBHFAB010000021">
    <property type="protein sequence ID" value="MFC1419853.1"/>
    <property type="molecule type" value="Genomic_DNA"/>
</dbReference>
<dbReference type="Proteomes" id="UP001592531">
    <property type="component" value="Unassembled WGS sequence"/>
</dbReference>
<feature type="transmembrane region" description="Helical" evidence="1">
    <location>
        <begin position="112"/>
        <end position="140"/>
    </location>
</feature>
<dbReference type="RefSeq" id="WP_380539947.1">
    <property type="nucleotide sequence ID" value="NZ_JBHFAB010000021.1"/>
</dbReference>
<keyword evidence="1" id="KW-0472">Membrane</keyword>
<evidence type="ECO:0000256" key="1">
    <source>
        <dbReference type="SAM" id="Phobius"/>
    </source>
</evidence>
<protein>
    <submittedName>
        <fullName evidence="2">DUF1453 domain-containing protein</fullName>
    </submittedName>
</protein>
<gene>
    <name evidence="2" type="ORF">ACEZDE_24905</name>
</gene>